<proteinExistence type="predicted"/>
<dbReference type="InterPro" id="IPR032466">
    <property type="entry name" value="Metal_Hydrolase"/>
</dbReference>
<reference evidence="2 3" key="1">
    <citation type="journal article" date="2019" name="Nat. Microbiol.">
        <title>Mediterranean grassland soil C-N compound turnover is dependent on rainfall and depth, and is mediated by genomically divergent microorganisms.</title>
        <authorList>
            <person name="Diamond S."/>
            <person name="Andeer P.F."/>
            <person name="Li Z."/>
            <person name="Crits-Christoph A."/>
            <person name="Burstein D."/>
            <person name="Anantharaman K."/>
            <person name="Lane K.R."/>
            <person name="Thomas B.C."/>
            <person name="Pan C."/>
            <person name="Northen T.R."/>
            <person name="Banfield J.F."/>
        </authorList>
    </citation>
    <scope>NUCLEOTIDE SEQUENCE [LARGE SCALE GENOMIC DNA]</scope>
    <source>
        <strain evidence="2">NP_5</strain>
    </source>
</reference>
<dbReference type="PANTHER" id="PTHR35563:SF2">
    <property type="entry name" value="BARREL METAL-DEPENDENT HYDROLASE, PUTATIVE (AFU_ORTHOLOGUE AFUA_1G16240)-RELATED"/>
    <property type="match status" value="1"/>
</dbReference>
<dbReference type="EMBL" id="VBAM01000210">
    <property type="protein sequence ID" value="TMJ11776.1"/>
    <property type="molecule type" value="Genomic_DNA"/>
</dbReference>
<comment type="caution">
    <text evidence="2">The sequence shown here is derived from an EMBL/GenBank/DDBJ whole genome shotgun (WGS) entry which is preliminary data.</text>
</comment>
<dbReference type="PANTHER" id="PTHR35563">
    <property type="entry name" value="BARREL METAL-DEPENDENT HYDROLASE, PUTATIVE (AFU_ORTHOLOGUE AFUA_1G16240)-RELATED"/>
    <property type="match status" value="1"/>
</dbReference>
<evidence type="ECO:0000259" key="1">
    <source>
        <dbReference type="Pfam" id="PF04909"/>
    </source>
</evidence>
<gene>
    <name evidence="2" type="ORF">E6H02_06590</name>
</gene>
<evidence type="ECO:0000313" key="2">
    <source>
        <dbReference type="EMBL" id="TMJ11776.1"/>
    </source>
</evidence>
<protein>
    <submittedName>
        <fullName evidence="2">2-pyrone-4,6-dicarboxylate hydrolase</fullName>
    </submittedName>
</protein>
<accession>A0A537LUU2</accession>
<feature type="domain" description="Amidohydrolase-related" evidence="1">
    <location>
        <begin position="7"/>
        <end position="273"/>
    </location>
</feature>
<dbReference type="GO" id="GO:0016787">
    <property type="term" value="F:hydrolase activity"/>
    <property type="evidence" value="ECO:0007669"/>
    <property type="project" value="UniProtKB-KW"/>
</dbReference>
<sequence>MTTSRGIDCHVHIVDPSRFPYAEGPGYKPRPDEIGPRESLCAALDAHRIRHALLVQPSCYGFVNAAVLDAMAASPGRFRAIVMVGPETPEMGLAALNDAGVVGVRFNLVSHDRDALTRPGIGRFLDRLKALGWYAQVYADDTQWPEVAGILRRSGVKVLIDHFGVRDISRGIDRPGFQAVLGLGREGNAAVKCSAPFRISRQPGSYADIEPFAESVVAAFGIDRCIWGSDWPFLNVPGGFRYADALEAVGRWFADPADRDRVLWHNPVRLFGFGG</sequence>
<dbReference type="AlphaFoldDB" id="A0A537LUU2"/>
<dbReference type="Pfam" id="PF04909">
    <property type="entry name" value="Amidohydro_2"/>
    <property type="match status" value="1"/>
</dbReference>
<dbReference type="InterPro" id="IPR006680">
    <property type="entry name" value="Amidohydro-rel"/>
</dbReference>
<organism evidence="2 3">
    <name type="scientific">Candidatus Segetimicrobium genomatis</name>
    <dbReference type="NCBI Taxonomy" id="2569760"/>
    <lineage>
        <taxon>Bacteria</taxon>
        <taxon>Bacillati</taxon>
        <taxon>Candidatus Sysuimicrobiota</taxon>
        <taxon>Candidatus Sysuimicrobiia</taxon>
        <taxon>Candidatus Sysuimicrobiales</taxon>
        <taxon>Candidatus Segetimicrobiaceae</taxon>
        <taxon>Candidatus Segetimicrobium</taxon>
    </lineage>
</organism>
<dbReference type="Gene3D" id="3.20.20.140">
    <property type="entry name" value="Metal-dependent hydrolases"/>
    <property type="match status" value="1"/>
</dbReference>
<name>A0A537LUU2_9BACT</name>
<dbReference type="SUPFAM" id="SSF51556">
    <property type="entry name" value="Metallo-dependent hydrolases"/>
    <property type="match status" value="1"/>
</dbReference>
<evidence type="ECO:0000313" key="3">
    <source>
        <dbReference type="Proteomes" id="UP000320393"/>
    </source>
</evidence>
<keyword evidence="2" id="KW-0378">Hydrolase</keyword>
<dbReference type="Proteomes" id="UP000320393">
    <property type="component" value="Unassembled WGS sequence"/>
</dbReference>
<dbReference type="InterPro" id="IPR052358">
    <property type="entry name" value="Aro_Compnd_Degr_Hydrolases"/>
</dbReference>